<dbReference type="InterPro" id="IPR050583">
    <property type="entry name" value="Mycobacterial_A85_antigen"/>
</dbReference>
<evidence type="ECO:0000313" key="2">
    <source>
        <dbReference type="Proteomes" id="UP000064893"/>
    </source>
</evidence>
<dbReference type="STRING" id="1307839.L21SP5_00836"/>
<dbReference type="Proteomes" id="UP000064893">
    <property type="component" value="Chromosome"/>
</dbReference>
<keyword evidence="2" id="KW-1185">Reference proteome</keyword>
<dbReference type="PANTHER" id="PTHR48098">
    <property type="entry name" value="ENTEROCHELIN ESTERASE-RELATED"/>
    <property type="match status" value="1"/>
</dbReference>
<dbReference type="EC" id="3.1.-.-" evidence="1"/>
<dbReference type="InterPro" id="IPR000801">
    <property type="entry name" value="Esterase-like"/>
</dbReference>
<dbReference type="Pfam" id="PF00756">
    <property type="entry name" value="Esterase"/>
    <property type="match status" value="2"/>
</dbReference>
<dbReference type="SUPFAM" id="SSF53474">
    <property type="entry name" value="alpha/beta-Hydrolases"/>
    <property type="match status" value="2"/>
</dbReference>
<dbReference type="EMBL" id="CP013118">
    <property type="protein sequence ID" value="ALO14507.1"/>
    <property type="molecule type" value="Genomic_DNA"/>
</dbReference>
<gene>
    <name evidence="1" type="primary">besA</name>
    <name evidence="1" type="ORF">L21SP5_00836</name>
</gene>
<dbReference type="PANTHER" id="PTHR48098:SF6">
    <property type="entry name" value="FERRI-BACILLIBACTIN ESTERASE BESA"/>
    <property type="match status" value="1"/>
</dbReference>
<dbReference type="RefSeq" id="WP_057952048.1">
    <property type="nucleotide sequence ID" value="NZ_CP013118.1"/>
</dbReference>
<evidence type="ECO:0000313" key="1">
    <source>
        <dbReference type="EMBL" id="ALO14507.1"/>
    </source>
</evidence>
<dbReference type="Gene3D" id="3.40.50.1820">
    <property type="entry name" value="alpha/beta hydrolase"/>
    <property type="match status" value="2"/>
</dbReference>
<organism evidence="1 2">
    <name type="scientific">Salinivirga cyanobacteriivorans</name>
    <dbReference type="NCBI Taxonomy" id="1307839"/>
    <lineage>
        <taxon>Bacteria</taxon>
        <taxon>Pseudomonadati</taxon>
        <taxon>Bacteroidota</taxon>
        <taxon>Bacteroidia</taxon>
        <taxon>Bacteroidales</taxon>
        <taxon>Salinivirgaceae</taxon>
        <taxon>Salinivirga</taxon>
    </lineage>
</organism>
<dbReference type="KEGG" id="blq:L21SP5_00836"/>
<name>A0A0S2HWU1_9BACT</name>
<dbReference type="OrthoDB" id="9803578at2"/>
<dbReference type="AlphaFoldDB" id="A0A0S2HWU1"/>
<sequence length="482" mass="54186">MTSLSGWFRLFLCITMWLMLLSRANAQQDTLHVSLDMREPINAGWIDQLTEKVGIRGDVNPLSWGATFLASDPDGDSIYTAIVPFTVPEDSLVVSVKIKVDGSNNPNDGWQKGRNHLVKIYAGVRNELNLAWDDKALAPTSKLTGHIELIEDFHCEELASREIYVYLPPLYNKSSSRYPVLYMHDGQNIFDAAATGQEWRMDEIAENLIRSHEIEPMIIVGIGNTTDRISEYTPTRQLWHHEFTRVTPQLSSGKLSPFTGGFATEQGDSVFFKDQNDSLMVMVPGSDIYQPLTSSNDSVYFLARAGIEFQFQNVTDSAGTDKLMADKEPMGGRGDLYGEFIVQKLKPFIDNKFRTKSDRVNTALGGSSLGGLATLHMGFTYPQIFGALVVLSPSVWWNKRDILKTIEQLPAFERQPVFLYVGTGEGETTVKNVRELRNLLLKKGWSTEKINYVEADDAGHNERAWAAQVKYFLQFLSKKKGM</sequence>
<accession>A0A0S2HWU1</accession>
<proteinExistence type="predicted"/>
<protein>
    <submittedName>
        <fullName evidence="1">Ferri-bacillibactin esterase BesA</fullName>
        <ecNumber evidence="1">3.1.-.-</ecNumber>
    </submittedName>
</protein>
<reference evidence="1 2" key="1">
    <citation type="submission" date="2015-11" db="EMBL/GenBank/DDBJ databases">
        <title>Description and complete genome sequence of a novel strain predominating in hypersaline microbial mats and representing a new family of the Bacteriodetes phylum.</title>
        <authorList>
            <person name="Spring S."/>
            <person name="Bunk B."/>
            <person name="Sproer C."/>
            <person name="Klenk H.-P."/>
        </authorList>
    </citation>
    <scope>NUCLEOTIDE SEQUENCE [LARGE SCALE GENOMIC DNA]</scope>
    <source>
        <strain evidence="1 2">L21-Spi-D4</strain>
    </source>
</reference>
<dbReference type="GO" id="GO:0016787">
    <property type="term" value="F:hydrolase activity"/>
    <property type="evidence" value="ECO:0007669"/>
    <property type="project" value="UniProtKB-KW"/>
</dbReference>
<dbReference type="InterPro" id="IPR029058">
    <property type="entry name" value="AB_hydrolase_fold"/>
</dbReference>
<keyword evidence="1" id="KW-0378">Hydrolase</keyword>